<dbReference type="AlphaFoldDB" id="A0A382P9A3"/>
<organism evidence="1">
    <name type="scientific">marine metagenome</name>
    <dbReference type="NCBI Taxonomy" id="408172"/>
    <lineage>
        <taxon>unclassified sequences</taxon>
        <taxon>metagenomes</taxon>
        <taxon>ecological metagenomes</taxon>
    </lineage>
</organism>
<proteinExistence type="predicted"/>
<evidence type="ECO:0000313" key="1">
    <source>
        <dbReference type="EMBL" id="SVC68502.1"/>
    </source>
</evidence>
<reference evidence="1" key="1">
    <citation type="submission" date="2018-05" db="EMBL/GenBank/DDBJ databases">
        <authorList>
            <person name="Lanie J.A."/>
            <person name="Ng W.-L."/>
            <person name="Kazmierczak K.M."/>
            <person name="Andrzejewski T.M."/>
            <person name="Davidsen T.M."/>
            <person name="Wayne K.J."/>
            <person name="Tettelin H."/>
            <person name="Glass J.I."/>
            <person name="Rusch D."/>
            <person name="Podicherti R."/>
            <person name="Tsui H.-C.T."/>
            <person name="Winkler M.E."/>
        </authorList>
    </citation>
    <scope>NUCLEOTIDE SEQUENCE</scope>
</reference>
<name>A0A382P9A3_9ZZZZ</name>
<dbReference type="EMBL" id="UINC01104951">
    <property type="protein sequence ID" value="SVC68502.1"/>
    <property type="molecule type" value="Genomic_DNA"/>
</dbReference>
<protein>
    <submittedName>
        <fullName evidence="1">Uncharacterized protein</fullName>
    </submittedName>
</protein>
<sequence>MFVMMIHQMLVFRTVAVTGAATQNWMNAEIVPAGIQV</sequence>
<accession>A0A382P9A3</accession>
<gene>
    <name evidence="1" type="ORF">METZ01_LOCUS321356</name>
</gene>